<evidence type="ECO:0000256" key="2">
    <source>
        <dbReference type="ARBA" id="ARBA00022630"/>
    </source>
</evidence>
<keyword evidence="4" id="KW-0274">FAD</keyword>
<dbReference type="PANTHER" id="PTHR11748">
    <property type="entry name" value="D-LACTATE DEHYDROGENASE"/>
    <property type="match status" value="1"/>
</dbReference>
<dbReference type="PANTHER" id="PTHR11748:SF119">
    <property type="entry name" value="D-2-HYDROXYGLUTARATE DEHYDROGENASE"/>
    <property type="match status" value="1"/>
</dbReference>
<keyword evidence="2" id="KW-0285">Flavoprotein</keyword>
<keyword evidence="7" id="KW-0411">Iron-sulfur</keyword>
<dbReference type="Pfam" id="PF01565">
    <property type="entry name" value="FAD_binding_4"/>
    <property type="match status" value="1"/>
</dbReference>
<dbReference type="Gene3D" id="1.10.45.10">
    <property type="entry name" value="Vanillyl-alcohol Oxidase, Chain A, domain 4"/>
    <property type="match status" value="1"/>
</dbReference>
<dbReference type="InterPro" id="IPR009051">
    <property type="entry name" value="Helical_ferredxn"/>
</dbReference>
<sequence length="955" mass="106980">MSKLEIDQIAIDLKKMISGEVLVDKTTRAIYSTDASIYQVEPLGVVIPKNKKDVKRVIKYAFDNNISILPRGSGSGLAGQSLGQGLVLDFTKHMNQIKEINLEDSYVRIEPGITLGVLNQELNNHDKIFPPDPSSGDYCTLGGMLASNASGGHSVKYGSTIDYVLELEVLLANGEDITVKKMELDSQQYIENKQQSGLTGEIYDKIASLLTENQDIINDHTPNAPKDCSGYRLDVALQENELDLAKLLVGSEGTLAVITEAKLKIIDTPASKAIALLYFDDLDKAGKAVGEVLNLNPSAIEIMDYQFLDLVRENHADIDKLLPNEIETALLVEVDGDNQNEIEDRIAEIKNLIYKELELAFKIHTAYEEAEQKKLWSIRKSAVPILNKLKGPKRITGFVEDVAVDPFKLPEYIRRFREIVDKHEVKAIIYGHAGHGNTHPRPLLNLKTEDDIKKMESIAKEVYELVDELNGTISGEHGDGLLRTQFLNEFHGPLYELFKDVKNIFDSKNILNPGKIINDDSKLMVKNLRYGSGYSTINMKTNLNFALDEYQAEVEKCHGCSKCRSLVGTDMCPVFKAIGDERAAPKSKANILRAIISGKLDSNEHFWTKEFKELFDLCLNCKNCYLECPSQVNIPKLMMEARAKYYKKVGQPLVNKLLGAGETMGRLGSMTPTITNNALRIKPFRKIMEKTAGFSAERKFPKFANQTFEKWFNKKKLKGSKKVAYFTGCSTNFYNPAIGKSMVKVLEKNEYQVILPKQKCCGIPKMNYGDIDSARANINYNIESLSEIIKDGYDIIVDCPSCSLSLKEEYLDIVDSQEARLVAQHTYHINEYLLMLNDKDNLNLDLKTNQSKYAYHTPCHLKAQGLSNTSKEVLELIPGVKVSGIDAGCCGIAGTFGFKKDNYQLSMKIGKNIFEKLEKMDYNQVLTDCDACGMQLNQGTDEEIMHPIQILANSY</sequence>
<dbReference type="InterPro" id="IPR004017">
    <property type="entry name" value="Cys_rich_dom"/>
</dbReference>
<evidence type="ECO:0000256" key="7">
    <source>
        <dbReference type="ARBA" id="ARBA00023014"/>
    </source>
</evidence>
<dbReference type="Gene3D" id="3.30.70.2190">
    <property type="match status" value="1"/>
</dbReference>
<keyword evidence="6" id="KW-0408">Iron</keyword>
<name>A0A1T4Q633_9FIRM</name>
<dbReference type="GO" id="GO:0051536">
    <property type="term" value="F:iron-sulfur cluster binding"/>
    <property type="evidence" value="ECO:0007669"/>
    <property type="project" value="UniProtKB-KW"/>
</dbReference>
<dbReference type="InterPro" id="IPR036318">
    <property type="entry name" value="FAD-bd_PCMH-like_sf"/>
</dbReference>
<proteinExistence type="predicted"/>
<dbReference type="InterPro" id="IPR004113">
    <property type="entry name" value="FAD-bd_oxidored_4_C"/>
</dbReference>
<evidence type="ECO:0000256" key="5">
    <source>
        <dbReference type="ARBA" id="ARBA00023002"/>
    </source>
</evidence>
<dbReference type="SUPFAM" id="SSF55103">
    <property type="entry name" value="FAD-linked oxidases, C-terminal domain"/>
    <property type="match status" value="1"/>
</dbReference>
<keyword evidence="10" id="KW-1185">Reference proteome</keyword>
<dbReference type="GO" id="GO:0004458">
    <property type="term" value="F:D-lactate dehydrogenase (cytochrome) activity"/>
    <property type="evidence" value="ECO:0007669"/>
    <property type="project" value="TreeGrafter"/>
</dbReference>
<evidence type="ECO:0000256" key="3">
    <source>
        <dbReference type="ARBA" id="ARBA00022723"/>
    </source>
</evidence>
<evidence type="ECO:0000256" key="1">
    <source>
        <dbReference type="ARBA" id="ARBA00001974"/>
    </source>
</evidence>
<dbReference type="PROSITE" id="PS00198">
    <property type="entry name" value="4FE4S_FER_1"/>
    <property type="match status" value="1"/>
</dbReference>
<keyword evidence="5" id="KW-0560">Oxidoreductase</keyword>
<dbReference type="InterPro" id="IPR017900">
    <property type="entry name" value="4Fe4S_Fe_S_CS"/>
</dbReference>
<dbReference type="GO" id="GO:0046872">
    <property type="term" value="F:metal ion binding"/>
    <property type="evidence" value="ECO:0007669"/>
    <property type="project" value="UniProtKB-KW"/>
</dbReference>
<dbReference type="EMBL" id="FUWM01000024">
    <property type="protein sequence ID" value="SJZ99215.1"/>
    <property type="molecule type" value="Genomic_DNA"/>
</dbReference>
<keyword evidence="3" id="KW-0479">Metal-binding</keyword>
<accession>A0A1T4Q633</accession>
<gene>
    <name evidence="9" type="ORF">SAMN02745118_02452</name>
</gene>
<dbReference type="AlphaFoldDB" id="A0A1T4Q633"/>
<dbReference type="NCBIfam" id="NF008369">
    <property type="entry name" value="PRK11168.1"/>
    <property type="match status" value="1"/>
</dbReference>
<dbReference type="OrthoDB" id="9767256at2"/>
<dbReference type="Gene3D" id="3.30.70.2740">
    <property type="match status" value="1"/>
</dbReference>
<dbReference type="Pfam" id="PF02754">
    <property type="entry name" value="CCG"/>
    <property type="match status" value="2"/>
</dbReference>
<dbReference type="SUPFAM" id="SSF46548">
    <property type="entry name" value="alpha-helical ferredoxin"/>
    <property type="match status" value="1"/>
</dbReference>
<evidence type="ECO:0000259" key="8">
    <source>
        <dbReference type="PROSITE" id="PS51387"/>
    </source>
</evidence>
<dbReference type="InterPro" id="IPR016171">
    <property type="entry name" value="Vanillyl_alc_oxidase_C-sub2"/>
</dbReference>
<dbReference type="Proteomes" id="UP000190625">
    <property type="component" value="Unassembled WGS sequence"/>
</dbReference>
<dbReference type="RefSeq" id="WP_078810882.1">
    <property type="nucleotide sequence ID" value="NZ_FUWM01000024.1"/>
</dbReference>
<dbReference type="PROSITE" id="PS51387">
    <property type="entry name" value="FAD_PCMH"/>
    <property type="match status" value="1"/>
</dbReference>
<dbReference type="InterPro" id="IPR016169">
    <property type="entry name" value="FAD-bd_PCMH_sub2"/>
</dbReference>
<dbReference type="InterPro" id="IPR016166">
    <property type="entry name" value="FAD-bd_PCMH"/>
</dbReference>
<dbReference type="Pfam" id="PF13183">
    <property type="entry name" value="Fer4_8"/>
    <property type="match status" value="1"/>
</dbReference>
<dbReference type="Gene3D" id="1.10.1060.10">
    <property type="entry name" value="Alpha-helical ferredoxin"/>
    <property type="match status" value="1"/>
</dbReference>
<protein>
    <submittedName>
        <fullName evidence="9">Glycerol-3-phosphate dehydrogenase, anaerobic, C subunit</fullName>
    </submittedName>
</protein>
<dbReference type="GO" id="GO:1903457">
    <property type="term" value="P:lactate catabolic process"/>
    <property type="evidence" value="ECO:0007669"/>
    <property type="project" value="TreeGrafter"/>
</dbReference>
<dbReference type="Pfam" id="PF02913">
    <property type="entry name" value="FAD-oxidase_C"/>
    <property type="match status" value="1"/>
</dbReference>
<comment type="cofactor">
    <cofactor evidence="1">
        <name>FAD</name>
        <dbReference type="ChEBI" id="CHEBI:57692"/>
    </cofactor>
</comment>
<evidence type="ECO:0000256" key="6">
    <source>
        <dbReference type="ARBA" id="ARBA00023004"/>
    </source>
</evidence>
<organism evidence="9 10">
    <name type="scientific">Selenihalanaerobacter shriftii</name>
    <dbReference type="NCBI Taxonomy" id="142842"/>
    <lineage>
        <taxon>Bacteria</taxon>
        <taxon>Bacillati</taxon>
        <taxon>Bacillota</taxon>
        <taxon>Clostridia</taxon>
        <taxon>Halanaerobiales</taxon>
        <taxon>Halobacteroidaceae</taxon>
        <taxon>Selenihalanaerobacter</taxon>
    </lineage>
</organism>
<dbReference type="SUPFAM" id="SSF56176">
    <property type="entry name" value="FAD-binding/transporter-associated domain-like"/>
    <property type="match status" value="1"/>
</dbReference>
<evidence type="ECO:0000256" key="4">
    <source>
        <dbReference type="ARBA" id="ARBA00022827"/>
    </source>
</evidence>
<dbReference type="InterPro" id="IPR016164">
    <property type="entry name" value="FAD-linked_Oxase-like_C"/>
</dbReference>
<dbReference type="GO" id="GO:0071949">
    <property type="term" value="F:FAD binding"/>
    <property type="evidence" value="ECO:0007669"/>
    <property type="project" value="InterPro"/>
</dbReference>
<dbReference type="InterPro" id="IPR006094">
    <property type="entry name" value="Oxid_FAD_bind_N"/>
</dbReference>
<evidence type="ECO:0000313" key="10">
    <source>
        <dbReference type="Proteomes" id="UP000190625"/>
    </source>
</evidence>
<dbReference type="Gene3D" id="3.30.465.10">
    <property type="match status" value="1"/>
</dbReference>
<feature type="domain" description="FAD-binding PCMH-type" evidence="8">
    <location>
        <begin position="38"/>
        <end position="268"/>
    </location>
</feature>
<evidence type="ECO:0000313" key="9">
    <source>
        <dbReference type="EMBL" id="SJZ99215.1"/>
    </source>
</evidence>
<dbReference type="STRING" id="142842.SAMN02745118_02452"/>
<reference evidence="10" key="1">
    <citation type="submission" date="2017-02" db="EMBL/GenBank/DDBJ databases">
        <authorList>
            <person name="Varghese N."/>
            <person name="Submissions S."/>
        </authorList>
    </citation>
    <scope>NUCLEOTIDE SEQUENCE [LARGE SCALE GENOMIC DNA]</scope>
    <source>
        <strain evidence="10">ATCC BAA-73</strain>
    </source>
</reference>
<dbReference type="InterPro" id="IPR017896">
    <property type="entry name" value="4Fe4S_Fe-S-bd"/>
</dbReference>
<dbReference type="GO" id="GO:0008720">
    <property type="term" value="F:D-lactate dehydrogenase (NAD+) activity"/>
    <property type="evidence" value="ECO:0007669"/>
    <property type="project" value="TreeGrafter"/>
</dbReference>